<gene>
    <name evidence="2" type="ORF">BYL167_LOCUS41650</name>
    <name evidence="4" type="ORF">GIL414_LOCUS49861</name>
    <name evidence="3" type="ORF">SMN809_LOCUS48555</name>
</gene>
<evidence type="ECO:0000256" key="1">
    <source>
        <dbReference type="SAM" id="MobiDB-lite"/>
    </source>
</evidence>
<dbReference type="EMBL" id="CAJOBI010156303">
    <property type="protein sequence ID" value="CAF4832496.1"/>
    <property type="molecule type" value="Genomic_DNA"/>
</dbReference>
<accession>A0A8S2ZJC4</accession>
<evidence type="ECO:0000313" key="2">
    <source>
        <dbReference type="EMBL" id="CAF4638017.1"/>
    </source>
</evidence>
<evidence type="ECO:0000313" key="4">
    <source>
        <dbReference type="EMBL" id="CAF4860504.1"/>
    </source>
</evidence>
<evidence type="ECO:0000313" key="3">
    <source>
        <dbReference type="EMBL" id="CAF4832496.1"/>
    </source>
</evidence>
<name>A0A8S2ZJC4_9BILA</name>
<dbReference type="Proteomes" id="UP000681720">
    <property type="component" value="Unassembled WGS sequence"/>
</dbReference>
<dbReference type="EMBL" id="CAJOBJ010164900">
    <property type="protein sequence ID" value="CAF4860504.1"/>
    <property type="molecule type" value="Genomic_DNA"/>
</dbReference>
<dbReference type="EMBL" id="CAJOBH010106126">
    <property type="protein sequence ID" value="CAF4638017.1"/>
    <property type="molecule type" value="Genomic_DNA"/>
</dbReference>
<dbReference type="Proteomes" id="UP000681967">
    <property type="component" value="Unassembled WGS sequence"/>
</dbReference>
<feature type="non-terminal residue" evidence="2">
    <location>
        <position position="1"/>
    </location>
</feature>
<feature type="region of interest" description="Disordered" evidence="1">
    <location>
        <begin position="1"/>
        <end position="27"/>
    </location>
</feature>
<protein>
    <submittedName>
        <fullName evidence="2">Uncharacterized protein</fullName>
    </submittedName>
</protein>
<evidence type="ECO:0000313" key="5">
    <source>
        <dbReference type="Proteomes" id="UP000681967"/>
    </source>
</evidence>
<feature type="non-terminal residue" evidence="2">
    <location>
        <position position="54"/>
    </location>
</feature>
<sequence length="54" mass="5961">NGTLPTVRSLDETVPTQDTPMMNNDDDDDSRALLYYASPETIVSPTGQNDLYGR</sequence>
<comment type="caution">
    <text evidence="2">The sequence shown here is derived from an EMBL/GenBank/DDBJ whole genome shotgun (WGS) entry which is preliminary data.</text>
</comment>
<organism evidence="2 5">
    <name type="scientific">Rotaria magnacalcarata</name>
    <dbReference type="NCBI Taxonomy" id="392030"/>
    <lineage>
        <taxon>Eukaryota</taxon>
        <taxon>Metazoa</taxon>
        <taxon>Spiralia</taxon>
        <taxon>Gnathifera</taxon>
        <taxon>Rotifera</taxon>
        <taxon>Eurotatoria</taxon>
        <taxon>Bdelloidea</taxon>
        <taxon>Philodinida</taxon>
        <taxon>Philodinidae</taxon>
        <taxon>Rotaria</taxon>
    </lineage>
</organism>
<dbReference type="Proteomes" id="UP000676336">
    <property type="component" value="Unassembled WGS sequence"/>
</dbReference>
<reference evidence="2" key="1">
    <citation type="submission" date="2021-02" db="EMBL/GenBank/DDBJ databases">
        <authorList>
            <person name="Nowell W R."/>
        </authorList>
    </citation>
    <scope>NUCLEOTIDE SEQUENCE</scope>
</reference>
<dbReference type="AlphaFoldDB" id="A0A8S2ZJC4"/>
<proteinExistence type="predicted"/>